<dbReference type="Pfam" id="PF03401">
    <property type="entry name" value="TctC"/>
    <property type="match status" value="1"/>
</dbReference>
<organism evidence="3 4">
    <name type="scientific">Bordetella genomosp. 5</name>
    <dbReference type="NCBI Taxonomy" id="1395608"/>
    <lineage>
        <taxon>Bacteria</taxon>
        <taxon>Pseudomonadati</taxon>
        <taxon>Pseudomonadota</taxon>
        <taxon>Betaproteobacteria</taxon>
        <taxon>Burkholderiales</taxon>
        <taxon>Alcaligenaceae</taxon>
        <taxon>Bordetella</taxon>
    </lineage>
</organism>
<accession>A0A261T8F3</accession>
<keyword evidence="2" id="KW-0732">Signal</keyword>
<dbReference type="RefSeq" id="WP_094803861.1">
    <property type="nucleotide sequence ID" value="NZ_NEVP01000012.1"/>
</dbReference>
<evidence type="ECO:0000313" key="3">
    <source>
        <dbReference type="EMBL" id="OZI45898.1"/>
    </source>
</evidence>
<dbReference type="Proteomes" id="UP000216913">
    <property type="component" value="Unassembled WGS sequence"/>
</dbReference>
<dbReference type="OrthoDB" id="8678477at2"/>
<dbReference type="InterPro" id="IPR005064">
    <property type="entry name" value="BUG"/>
</dbReference>
<dbReference type="Gene3D" id="3.40.190.150">
    <property type="entry name" value="Bordetella uptake gene, domain 1"/>
    <property type="match status" value="1"/>
</dbReference>
<evidence type="ECO:0000256" key="2">
    <source>
        <dbReference type="SAM" id="SignalP"/>
    </source>
</evidence>
<dbReference type="PANTHER" id="PTHR42928:SF5">
    <property type="entry name" value="BLR1237 PROTEIN"/>
    <property type="match status" value="1"/>
</dbReference>
<dbReference type="SUPFAM" id="SSF53850">
    <property type="entry name" value="Periplasmic binding protein-like II"/>
    <property type="match status" value="1"/>
</dbReference>
<feature type="chain" id="PRO_5013283404" evidence="2">
    <location>
        <begin position="33"/>
        <end position="332"/>
    </location>
</feature>
<reference evidence="3 4" key="1">
    <citation type="submission" date="2017-05" db="EMBL/GenBank/DDBJ databases">
        <title>Complete and WGS of Bordetella genogroups.</title>
        <authorList>
            <person name="Spilker T."/>
            <person name="LiPuma J."/>
        </authorList>
    </citation>
    <scope>NUCLEOTIDE SEQUENCE [LARGE SCALE GENOMIC DNA]</scope>
    <source>
        <strain evidence="3 4">AU10456</strain>
    </source>
</reference>
<dbReference type="AlphaFoldDB" id="A0A261T8F3"/>
<evidence type="ECO:0000313" key="4">
    <source>
        <dbReference type="Proteomes" id="UP000216913"/>
    </source>
</evidence>
<dbReference type="Gene3D" id="3.40.190.10">
    <property type="entry name" value="Periplasmic binding protein-like II"/>
    <property type="match status" value="1"/>
</dbReference>
<dbReference type="PIRSF" id="PIRSF017082">
    <property type="entry name" value="YflP"/>
    <property type="match status" value="1"/>
</dbReference>
<dbReference type="CDD" id="cd07012">
    <property type="entry name" value="PBP2_Bug_TTT"/>
    <property type="match status" value="1"/>
</dbReference>
<dbReference type="PANTHER" id="PTHR42928">
    <property type="entry name" value="TRICARBOXYLATE-BINDING PROTEIN"/>
    <property type="match status" value="1"/>
</dbReference>
<comment type="caution">
    <text evidence="3">The sequence shown here is derived from an EMBL/GenBank/DDBJ whole genome shotgun (WGS) entry which is preliminary data.</text>
</comment>
<dbReference type="PROSITE" id="PS51318">
    <property type="entry name" value="TAT"/>
    <property type="match status" value="1"/>
</dbReference>
<comment type="similarity">
    <text evidence="1">Belongs to the UPF0065 (bug) family.</text>
</comment>
<sequence length="332" mass="35346">MQHQPLRRRLARLAAGTALLCTLTGLAGTAQAAGYPAHPINLIVSYGPGGGTDLVARMMAPFLQKYLGSDSRIVVLNRPGAGGAIGFTELARAQPDGYTIGFINTPNLLTIPIERKSAFTWQSFDLIGNVVDDPGAFAVLDANPVKSLAELETYAKAKPGAATVGTTGTGSDDHLAMLRFERATGAKLSHVPYKGAGEVRGAVASGEIMVGAINVGEVLQYMKGGTPLRFLGQMGATRSAALPDVPTFKEQGYDIELASLRGLAAPKGLPPEVRDKLVEALARTMKDPEFQAKAQQMFAPLRYLPPADYARELQAGEETFKALWQQAPWIDK</sequence>
<gene>
    <name evidence="3" type="ORF">CAL25_22025</name>
</gene>
<evidence type="ECO:0000256" key="1">
    <source>
        <dbReference type="ARBA" id="ARBA00006987"/>
    </source>
</evidence>
<dbReference type="EMBL" id="NEVP01000012">
    <property type="protein sequence ID" value="OZI45898.1"/>
    <property type="molecule type" value="Genomic_DNA"/>
</dbReference>
<dbReference type="InterPro" id="IPR006311">
    <property type="entry name" value="TAT_signal"/>
</dbReference>
<proteinExistence type="inferred from homology"/>
<dbReference type="InterPro" id="IPR042100">
    <property type="entry name" value="Bug_dom1"/>
</dbReference>
<protein>
    <submittedName>
        <fullName evidence="3">3-phosphoglycerate dehydrogenase</fullName>
    </submittedName>
</protein>
<feature type="signal peptide" evidence="2">
    <location>
        <begin position="1"/>
        <end position="32"/>
    </location>
</feature>
<keyword evidence="4" id="KW-1185">Reference proteome</keyword>
<name>A0A261T8F3_9BORD</name>